<dbReference type="InterPro" id="IPR000055">
    <property type="entry name" value="Restrct_endonuc_typeI_TRD"/>
</dbReference>
<dbReference type="InterPro" id="IPR052021">
    <property type="entry name" value="Type-I_RS_S_subunit"/>
</dbReference>
<dbReference type="Pfam" id="PF01420">
    <property type="entry name" value="Methylase_S"/>
    <property type="match status" value="2"/>
</dbReference>
<keyword evidence="2" id="KW-0680">Restriction system</keyword>
<feature type="domain" description="Type I restriction modification DNA specificity" evidence="4">
    <location>
        <begin position="6"/>
        <end position="149"/>
    </location>
</feature>
<dbReference type="Gene3D" id="1.10.287.1120">
    <property type="entry name" value="Bipartite methylase S protein"/>
    <property type="match status" value="1"/>
</dbReference>
<gene>
    <name evidence="5" type="primary">hsdS_2</name>
    <name evidence="5" type="ORF">ERS852380_03344</name>
</gene>
<organism evidence="5 6">
    <name type="scientific">Parabacteroides distasonis</name>
    <dbReference type="NCBI Taxonomy" id="823"/>
    <lineage>
        <taxon>Bacteria</taxon>
        <taxon>Pseudomonadati</taxon>
        <taxon>Bacteroidota</taxon>
        <taxon>Bacteroidia</taxon>
        <taxon>Bacteroidales</taxon>
        <taxon>Tannerellaceae</taxon>
        <taxon>Parabacteroides</taxon>
    </lineage>
</organism>
<dbReference type="Gene3D" id="3.90.220.20">
    <property type="entry name" value="DNA methylase specificity domains"/>
    <property type="match status" value="2"/>
</dbReference>
<proteinExistence type="inferred from homology"/>
<dbReference type="Proteomes" id="UP000095455">
    <property type="component" value="Unassembled WGS sequence"/>
</dbReference>
<dbReference type="AlphaFoldDB" id="A0A8D9P660"/>
<dbReference type="EMBL" id="CYYK01000012">
    <property type="protein sequence ID" value="CUO86861.1"/>
    <property type="molecule type" value="Genomic_DNA"/>
</dbReference>
<dbReference type="GO" id="GO:0003677">
    <property type="term" value="F:DNA binding"/>
    <property type="evidence" value="ECO:0007669"/>
    <property type="project" value="UniProtKB-KW"/>
</dbReference>
<protein>
    <submittedName>
        <fullName evidence="5">Type I restriction enzyme EcoKI specificity protein</fullName>
    </submittedName>
</protein>
<dbReference type="PANTHER" id="PTHR30408">
    <property type="entry name" value="TYPE-1 RESTRICTION ENZYME ECOKI SPECIFICITY PROTEIN"/>
    <property type="match status" value="1"/>
</dbReference>
<dbReference type="CDD" id="cd17517">
    <property type="entry name" value="RMtype1_S_EcoKI_StySPI-TRD2-CR2_like"/>
    <property type="match status" value="1"/>
</dbReference>
<evidence type="ECO:0000256" key="2">
    <source>
        <dbReference type="ARBA" id="ARBA00022747"/>
    </source>
</evidence>
<evidence type="ECO:0000259" key="4">
    <source>
        <dbReference type="Pfam" id="PF01420"/>
    </source>
</evidence>
<evidence type="ECO:0000256" key="1">
    <source>
        <dbReference type="ARBA" id="ARBA00010923"/>
    </source>
</evidence>
<dbReference type="SUPFAM" id="SSF116734">
    <property type="entry name" value="DNA methylase specificity domain"/>
    <property type="match status" value="2"/>
</dbReference>
<sequence length="373" mass="42136">MKVDKSKWGKSSISNCCNIQLGTRIVKKQTENGSFPVYGGGGATFTTNTYNRENAILISRFALSKECTRFVTGKFFLNDSGLTIIPKDQSIIFDFLKWQIFSLNDKIYALARGAAQKNLDMKRFPLLPIAIPTLKEQQAIASELDAIQTMIDGYKRNFTDLDALAQSTFLDMFGDVAINDKSWDIIPMGQLGDFKNGLNYNKGEKGKTLKIIGVGDFQNLKTLTLFDNIPSIEVESISQEYLLQNEDIVFVRSNGNKNLVGRCLEVYPNKEEVTFSGFCIRFRKSADIVNKYLVALLTDTGFKKVHILKSNGIGIQNINQKLLGNLPIPVPPIDLQKRFAMQVKAIEREKEQIRLQLTDAEQLMAERMQYYFS</sequence>
<feature type="domain" description="Type I restriction modification DNA specificity" evidence="4">
    <location>
        <begin position="182"/>
        <end position="349"/>
    </location>
</feature>
<evidence type="ECO:0000313" key="6">
    <source>
        <dbReference type="Proteomes" id="UP000095455"/>
    </source>
</evidence>
<reference evidence="5 6" key="1">
    <citation type="submission" date="2015-09" db="EMBL/GenBank/DDBJ databases">
        <authorList>
            <consortium name="Pathogen Informatics"/>
        </authorList>
    </citation>
    <scope>NUCLEOTIDE SEQUENCE [LARGE SCALE GENOMIC DNA]</scope>
    <source>
        <strain evidence="5 6">2789STDY5608822</strain>
    </source>
</reference>
<evidence type="ECO:0000256" key="3">
    <source>
        <dbReference type="ARBA" id="ARBA00023125"/>
    </source>
</evidence>
<evidence type="ECO:0000313" key="5">
    <source>
        <dbReference type="EMBL" id="CUO86861.1"/>
    </source>
</evidence>
<comment type="caution">
    <text evidence="5">The sequence shown here is derived from an EMBL/GenBank/DDBJ whole genome shotgun (WGS) entry which is preliminary data.</text>
</comment>
<keyword evidence="3" id="KW-0238">DNA-binding</keyword>
<dbReference type="GO" id="GO:0009307">
    <property type="term" value="P:DNA restriction-modification system"/>
    <property type="evidence" value="ECO:0007669"/>
    <property type="project" value="UniProtKB-KW"/>
</dbReference>
<accession>A0A8D9P660</accession>
<dbReference type="PANTHER" id="PTHR30408:SF12">
    <property type="entry name" value="TYPE I RESTRICTION ENZYME MJAVIII SPECIFICITY SUBUNIT"/>
    <property type="match status" value="1"/>
</dbReference>
<comment type="similarity">
    <text evidence="1">Belongs to the type-I restriction system S methylase family.</text>
</comment>
<name>A0A8D9P660_PARDI</name>
<dbReference type="InterPro" id="IPR044946">
    <property type="entry name" value="Restrct_endonuc_typeI_TRD_sf"/>
</dbReference>
<dbReference type="RefSeq" id="WP_057317497.1">
    <property type="nucleotide sequence ID" value="NZ_CYYK01000012.1"/>
</dbReference>